<evidence type="ECO:0000256" key="1">
    <source>
        <dbReference type="ARBA" id="ARBA00004651"/>
    </source>
</evidence>
<dbReference type="Pfam" id="PF03458">
    <property type="entry name" value="Gly_transporter"/>
    <property type="match status" value="2"/>
</dbReference>
<keyword evidence="5 7" id="KW-1133">Transmembrane helix</keyword>
<evidence type="ECO:0000256" key="3">
    <source>
        <dbReference type="ARBA" id="ARBA00022475"/>
    </source>
</evidence>
<feature type="transmembrane region" description="Helical" evidence="7">
    <location>
        <begin position="6"/>
        <end position="27"/>
    </location>
</feature>
<keyword evidence="6 7" id="KW-0472">Membrane</keyword>
<dbReference type="InterPro" id="IPR005115">
    <property type="entry name" value="Gly_transporter"/>
</dbReference>
<evidence type="ECO:0000256" key="4">
    <source>
        <dbReference type="ARBA" id="ARBA00022692"/>
    </source>
</evidence>
<evidence type="ECO:0000313" key="10">
    <source>
        <dbReference type="Proteomes" id="UP000824101"/>
    </source>
</evidence>
<comment type="caution">
    <text evidence="9">The sequence shown here is derived from an EMBL/GenBank/DDBJ whole genome shotgun (WGS) entry which is preliminary data.</text>
</comment>
<feature type="transmembrane region" description="Helical" evidence="7">
    <location>
        <begin position="34"/>
        <end position="51"/>
    </location>
</feature>
<reference evidence="9" key="2">
    <citation type="submission" date="2021-04" db="EMBL/GenBank/DDBJ databases">
        <authorList>
            <person name="Gilroy R."/>
        </authorList>
    </citation>
    <scope>NUCLEOTIDE SEQUENCE</scope>
    <source>
        <strain evidence="9">ChiBcec1-1093</strain>
    </source>
</reference>
<dbReference type="PANTHER" id="PTHR30506">
    <property type="entry name" value="INNER MEMBRANE PROTEIN"/>
    <property type="match status" value="1"/>
</dbReference>
<comment type="subcellular location">
    <subcellularLocation>
        <location evidence="1">Cell membrane</location>
        <topology evidence="1">Multi-pass membrane protein</topology>
    </subcellularLocation>
</comment>
<feature type="transmembrane region" description="Helical" evidence="7">
    <location>
        <begin position="105"/>
        <end position="127"/>
    </location>
</feature>
<feature type="domain" description="Glycine transporter" evidence="8">
    <location>
        <begin position="105"/>
        <end position="179"/>
    </location>
</feature>
<keyword evidence="3" id="KW-1003">Cell membrane</keyword>
<feature type="transmembrane region" description="Helical" evidence="7">
    <location>
        <begin position="133"/>
        <end position="152"/>
    </location>
</feature>
<dbReference type="Proteomes" id="UP000824101">
    <property type="component" value="Unassembled WGS sequence"/>
</dbReference>
<gene>
    <name evidence="9" type="ORF">IAA17_11255</name>
</gene>
<evidence type="ECO:0000256" key="2">
    <source>
        <dbReference type="ARBA" id="ARBA00008193"/>
    </source>
</evidence>
<organism evidence="9 10">
    <name type="scientific">Candidatus Lachnoclostridium stercorigallinarum</name>
    <dbReference type="NCBI Taxonomy" id="2838634"/>
    <lineage>
        <taxon>Bacteria</taxon>
        <taxon>Bacillati</taxon>
        <taxon>Bacillota</taxon>
        <taxon>Clostridia</taxon>
        <taxon>Lachnospirales</taxon>
        <taxon>Lachnospiraceae</taxon>
    </lineage>
</organism>
<reference evidence="9" key="1">
    <citation type="journal article" date="2021" name="PeerJ">
        <title>Extensive microbial diversity within the chicken gut microbiome revealed by metagenomics and culture.</title>
        <authorList>
            <person name="Gilroy R."/>
            <person name="Ravi A."/>
            <person name="Getino M."/>
            <person name="Pursley I."/>
            <person name="Horton D.L."/>
            <person name="Alikhan N.F."/>
            <person name="Baker D."/>
            <person name="Gharbi K."/>
            <person name="Hall N."/>
            <person name="Watson M."/>
            <person name="Adriaenssens E.M."/>
            <person name="Foster-Nyarko E."/>
            <person name="Jarju S."/>
            <person name="Secka A."/>
            <person name="Antonio M."/>
            <person name="Oren A."/>
            <person name="Chaudhuri R.R."/>
            <person name="La Ragione R."/>
            <person name="Hildebrand F."/>
            <person name="Pallen M.J."/>
        </authorList>
    </citation>
    <scope>NUCLEOTIDE SEQUENCE</scope>
    <source>
        <strain evidence="9">ChiBcec1-1093</strain>
    </source>
</reference>
<evidence type="ECO:0000256" key="7">
    <source>
        <dbReference type="SAM" id="Phobius"/>
    </source>
</evidence>
<feature type="domain" description="Glycine transporter" evidence="8">
    <location>
        <begin position="10"/>
        <end position="84"/>
    </location>
</feature>
<dbReference type="PANTHER" id="PTHR30506:SF3">
    <property type="entry name" value="UPF0126 INNER MEMBRANE PROTEIN YADS-RELATED"/>
    <property type="match status" value="1"/>
</dbReference>
<proteinExistence type="inferred from homology"/>
<dbReference type="AlphaFoldDB" id="A0A9D2GKB0"/>
<evidence type="ECO:0000256" key="6">
    <source>
        <dbReference type="ARBA" id="ARBA00023136"/>
    </source>
</evidence>
<protein>
    <submittedName>
        <fullName evidence="9">Trimeric intracellular cation channel family protein</fullName>
    </submittedName>
</protein>
<keyword evidence="4 7" id="KW-0812">Transmembrane</keyword>
<evidence type="ECO:0000256" key="5">
    <source>
        <dbReference type="ARBA" id="ARBA00022989"/>
    </source>
</evidence>
<comment type="similarity">
    <text evidence="2">Belongs to the UPF0126 family.</text>
</comment>
<dbReference type="GO" id="GO:0005886">
    <property type="term" value="C:plasma membrane"/>
    <property type="evidence" value="ECO:0007669"/>
    <property type="project" value="UniProtKB-SubCell"/>
</dbReference>
<accession>A0A9D2GKB0</accession>
<evidence type="ECO:0000259" key="8">
    <source>
        <dbReference type="Pfam" id="PF03458"/>
    </source>
</evidence>
<evidence type="ECO:0000313" key="9">
    <source>
        <dbReference type="EMBL" id="HIZ80352.1"/>
    </source>
</evidence>
<sequence length="219" mass="24049">MIHEISVFLVVELVGTVAFACSGAMVAIEKRLDLLGVIVLGVITAVGGGMIRDILIGTRPPSLFLNPVYVATALIAVLILFFIMKFSRRCQDLLYSETYEGMMNFMDAIGLGVFTVVGMDTAINAGYGEYRFLMVFLGVITGVGGGILRDIMAVQTPYVLKKHIYACASLAGALCYMILLPRMERDGAVVISACLVVTIRVLARKYRWNLPRIEIRDRE</sequence>
<dbReference type="EMBL" id="DXBC01000178">
    <property type="protein sequence ID" value="HIZ80352.1"/>
    <property type="molecule type" value="Genomic_DNA"/>
</dbReference>
<feature type="transmembrane region" description="Helical" evidence="7">
    <location>
        <begin position="164"/>
        <end position="181"/>
    </location>
</feature>
<name>A0A9D2GKB0_9FIRM</name>
<feature type="transmembrane region" description="Helical" evidence="7">
    <location>
        <begin position="63"/>
        <end position="84"/>
    </location>
</feature>